<dbReference type="PROSITE" id="PS51387">
    <property type="entry name" value="FAD_PCMH"/>
    <property type="match status" value="1"/>
</dbReference>
<feature type="domain" description="FAD-binding PCMH-type" evidence="5">
    <location>
        <begin position="53"/>
        <end position="226"/>
    </location>
</feature>
<accession>A0AAD6V690</accession>
<evidence type="ECO:0000313" key="6">
    <source>
        <dbReference type="EMBL" id="KAJ7203644.1"/>
    </source>
</evidence>
<comment type="caution">
    <text evidence="6">The sequence shown here is derived from an EMBL/GenBank/DDBJ whole genome shotgun (WGS) entry which is preliminary data.</text>
</comment>
<evidence type="ECO:0000256" key="1">
    <source>
        <dbReference type="ARBA" id="ARBA00005466"/>
    </source>
</evidence>
<dbReference type="Gene3D" id="3.40.462.20">
    <property type="match status" value="1"/>
</dbReference>
<dbReference type="EMBL" id="JARJCW010000050">
    <property type="protein sequence ID" value="KAJ7203644.1"/>
    <property type="molecule type" value="Genomic_DNA"/>
</dbReference>
<gene>
    <name evidence="6" type="ORF">GGX14DRAFT_651929</name>
</gene>
<dbReference type="PROSITE" id="PS00862">
    <property type="entry name" value="OX2_COVAL_FAD"/>
    <property type="match status" value="1"/>
</dbReference>
<evidence type="ECO:0000259" key="5">
    <source>
        <dbReference type="PROSITE" id="PS51387"/>
    </source>
</evidence>
<dbReference type="InterPro" id="IPR012951">
    <property type="entry name" value="BBE"/>
</dbReference>
<dbReference type="InterPro" id="IPR006093">
    <property type="entry name" value="Oxy_OxRdtase_FAD_BS"/>
</dbReference>
<dbReference type="Gene3D" id="3.30.465.10">
    <property type="match status" value="1"/>
</dbReference>
<comment type="similarity">
    <text evidence="1">Belongs to the oxygen-dependent FAD-linked oxidoreductase family.</text>
</comment>
<dbReference type="InterPro" id="IPR016166">
    <property type="entry name" value="FAD-bd_PCMH"/>
</dbReference>
<dbReference type="PANTHER" id="PTHR42973:SF17">
    <property type="entry name" value="OXIDASE, PUTATIVE (AFU_ORTHOLOGUE AFUA_6G14340)-RELATED"/>
    <property type="match status" value="1"/>
</dbReference>
<dbReference type="InterPro" id="IPR006094">
    <property type="entry name" value="Oxid_FAD_bind_N"/>
</dbReference>
<dbReference type="InterPro" id="IPR050416">
    <property type="entry name" value="FAD-linked_Oxidoreductase"/>
</dbReference>
<keyword evidence="7" id="KW-1185">Reference proteome</keyword>
<dbReference type="SUPFAM" id="SSF56176">
    <property type="entry name" value="FAD-binding/transporter-associated domain-like"/>
    <property type="match status" value="1"/>
</dbReference>
<name>A0AAD6V690_9AGAR</name>
<dbReference type="Pfam" id="PF01565">
    <property type="entry name" value="FAD_binding_4"/>
    <property type="match status" value="1"/>
</dbReference>
<evidence type="ECO:0000313" key="7">
    <source>
        <dbReference type="Proteomes" id="UP001219525"/>
    </source>
</evidence>
<proteinExistence type="inferred from homology"/>
<dbReference type="Proteomes" id="UP001219525">
    <property type="component" value="Unassembled WGS sequence"/>
</dbReference>
<evidence type="ECO:0000256" key="4">
    <source>
        <dbReference type="ARBA" id="ARBA00023002"/>
    </source>
</evidence>
<dbReference type="AlphaFoldDB" id="A0AAD6V690"/>
<dbReference type="Pfam" id="PF08031">
    <property type="entry name" value="BBE"/>
    <property type="match status" value="1"/>
</dbReference>
<dbReference type="GO" id="GO:0071949">
    <property type="term" value="F:FAD binding"/>
    <property type="evidence" value="ECO:0007669"/>
    <property type="project" value="InterPro"/>
</dbReference>
<protein>
    <recommendedName>
        <fullName evidence="5">FAD-binding PCMH-type domain-containing protein</fullName>
    </recommendedName>
</protein>
<dbReference type="InterPro" id="IPR036318">
    <property type="entry name" value="FAD-bd_PCMH-like_sf"/>
</dbReference>
<evidence type="ECO:0000256" key="3">
    <source>
        <dbReference type="ARBA" id="ARBA00022827"/>
    </source>
</evidence>
<dbReference type="InterPro" id="IPR016169">
    <property type="entry name" value="FAD-bd_PCMH_sub2"/>
</dbReference>
<sequence length="512" mass="55037">MGNSPSRLPLASQIGSPLQICLNNVFAGKSSAVSYPQDFLYQLLDVKAYNTHIPIVPAAVTRPSTPDEISEILRCATESGVKVQARSGGHSYGNYGLGGEDNAVVVDMGNFQRFSMDFVTWQATIGAGTLLGDVTTRLRDAGGRAIAHGTCPQVGISGHATIGGLGPLSRQWGAALDHVIEVEVVLANGTVTRANSTYNSDVLWAIKGAAASFGIVTEFVFVTHPEPSSVVQYSYTIELGSHSDMWPTFALWQEIVADPALDRQLASEVIVLPRSMIITATYFGTREEYAALNFEQRLAKNARNVVAISNDSWLSLVANWAETGALKLIGGLPNAFYAKSLTFTNTTLIPQAGIQDFFSHLDTADAGTLFWFAVFDLQGGATNDVPHDATAFAHRDTLFYLQAYAFSLTKLSDTSIAFVEGMIDTITYAMPGVDFGAYTGYVDPHLPDGQAKYWKTNLPRLQQIKAAIDPNDLFHNPQSVPVGGTQSESPLLDSVISNPLGACCTLLNLNTP</sequence>
<dbReference type="PANTHER" id="PTHR42973">
    <property type="entry name" value="BINDING OXIDOREDUCTASE, PUTATIVE (AFU_ORTHOLOGUE AFUA_1G17690)-RELATED"/>
    <property type="match status" value="1"/>
</dbReference>
<evidence type="ECO:0000256" key="2">
    <source>
        <dbReference type="ARBA" id="ARBA00022630"/>
    </source>
</evidence>
<reference evidence="6" key="1">
    <citation type="submission" date="2023-03" db="EMBL/GenBank/DDBJ databases">
        <title>Massive genome expansion in bonnet fungi (Mycena s.s.) driven by repeated elements and novel gene families across ecological guilds.</title>
        <authorList>
            <consortium name="Lawrence Berkeley National Laboratory"/>
            <person name="Harder C.B."/>
            <person name="Miyauchi S."/>
            <person name="Viragh M."/>
            <person name="Kuo A."/>
            <person name="Thoen E."/>
            <person name="Andreopoulos B."/>
            <person name="Lu D."/>
            <person name="Skrede I."/>
            <person name="Drula E."/>
            <person name="Henrissat B."/>
            <person name="Morin E."/>
            <person name="Kohler A."/>
            <person name="Barry K."/>
            <person name="LaButti K."/>
            <person name="Morin E."/>
            <person name="Salamov A."/>
            <person name="Lipzen A."/>
            <person name="Mereny Z."/>
            <person name="Hegedus B."/>
            <person name="Baldrian P."/>
            <person name="Stursova M."/>
            <person name="Weitz H."/>
            <person name="Taylor A."/>
            <person name="Grigoriev I.V."/>
            <person name="Nagy L.G."/>
            <person name="Martin F."/>
            <person name="Kauserud H."/>
        </authorList>
    </citation>
    <scope>NUCLEOTIDE SEQUENCE</scope>
    <source>
        <strain evidence="6">9144</strain>
    </source>
</reference>
<keyword evidence="2" id="KW-0285">Flavoprotein</keyword>
<organism evidence="6 7">
    <name type="scientific">Mycena pura</name>
    <dbReference type="NCBI Taxonomy" id="153505"/>
    <lineage>
        <taxon>Eukaryota</taxon>
        <taxon>Fungi</taxon>
        <taxon>Dikarya</taxon>
        <taxon>Basidiomycota</taxon>
        <taxon>Agaricomycotina</taxon>
        <taxon>Agaricomycetes</taxon>
        <taxon>Agaricomycetidae</taxon>
        <taxon>Agaricales</taxon>
        <taxon>Marasmiineae</taxon>
        <taxon>Mycenaceae</taxon>
        <taxon>Mycena</taxon>
    </lineage>
</organism>
<keyword evidence="4" id="KW-0560">Oxidoreductase</keyword>
<dbReference type="GO" id="GO:0016491">
    <property type="term" value="F:oxidoreductase activity"/>
    <property type="evidence" value="ECO:0007669"/>
    <property type="project" value="UniProtKB-KW"/>
</dbReference>
<keyword evidence="3" id="KW-0274">FAD</keyword>